<dbReference type="InterPro" id="IPR006311">
    <property type="entry name" value="TAT_signal"/>
</dbReference>
<protein>
    <submittedName>
        <fullName evidence="1">Nitrate ABC transporter substrate-binding protein</fullName>
    </submittedName>
    <submittedName>
        <fullName evidence="2">Sulfonate transport system substrate-binding protein</fullName>
    </submittedName>
</protein>
<keyword evidence="4" id="KW-1185">Reference proteome</keyword>
<dbReference type="AlphaFoldDB" id="A0A9W6CML2"/>
<dbReference type="PROSITE" id="PS51318">
    <property type="entry name" value="TAT"/>
    <property type="match status" value="1"/>
</dbReference>
<dbReference type="RefSeq" id="WP_281809860.1">
    <property type="nucleotide sequence ID" value="NZ_BSDO01000012.1"/>
</dbReference>
<evidence type="ECO:0000313" key="1">
    <source>
        <dbReference type="EMBL" id="GLI25183.1"/>
    </source>
</evidence>
<reference evidence="1" key="1">
    <citation type="submission" date="2022-12" db="EMBL/GenBank/DDBJ databases">
        <title>Reference genome sequencing for broad-spectrum identification of bacterial and archaeal isolates by mass spectrometry.</title>
        <authorList>
            <person name="Sekiguchi Y."/>
            <person name="Tourlousse D.M."/>
        </authorList>
    </citation>
    <scope>NUCLEOTIDE SEQUENCE</scope>
    <source>
        <strain evidence="1">301</strain>
    </source>
</reference>
<dbReference type="PANTHER" id="PTHR30024:SF48">
    <property type="entry name" value="ABC TRANSPORTER SUBSTRATE-BINDING PROTEIN"/>
    <property type="match status" value="1"/>
</dbReference>
<proteinExistence type="predicted"/>
<dbReference type="Proteomes" id="UP001144397">
    <property type="component" value="Unassembled WGS sequence"/>
</dbReference>
<dbReference type="SUPFAM" id="SSF53850">
    <property type="entry name" value="Periplasmic binding protein-like II"/>
    <property type="match status" value="1"/>
</dbReference>
<dbReference type="Proteomes" id="UP001245370">
    <property type="component" value="Unassembled WGS sequence"/>
</dbReference>
<comment type="caution">
    <text evidence="1">The sequence shown here is derived from an EMBL/GenBank/DDBJ whole genome shotgun (WGS) entry which is preliminary data.</text>
</comment>
<evidence type="ECO:0000313" key="3">
    <source>
        <dbReference type="Proteomes" id="UP001144397"/>
    </source>
</evidence>
<organism evidence="1 3">
    <name type="scientific">Xanthobacter flavus</name>
    <dbReference type="NCBI Taxonomy" id="281"/>
    <lineage>
        <taxon>Bacteria</taxon>
        <taxon>Pseudomonadati</taxon>
        <taxon>Pseudomonadota</taxon>
        <taxon>Alphaproteobacteria</taxon>
        <taxon>Hyphomicrobiales</taxon>
        <taxon>Xanthobacteraceae</taxon>
        <taxon>Xanthobacter</taxon>
    </lineage>
</organism>
<dbReference type="GeneID" id="95765628"/>
<evidence type="ECO:0000313" key="2">
    <source>
        <dbReference type="EMBL" id="MDR6336466.1"/>
    </source>
</evidence>
<name>A0A9W6CML2_XANFL</name>
<evidence type="ECO:0000313" key="4">
    <source>
        <dbReference type="Proteomes" id="UP001245370"/>
    </source>
</evidence>
<dbReference type="EMBL" id="JAVDPY010000012">
    <property type="protein sequence ID" value="MDR6336466.1"/>
    <property type="molecule type" value="Genomic_DNA"/>
</dbReference>
<reference evidence="2 4" key="2">
    <citation type="submission" date="2023-07" db="EMBL/GenBank/DDBJ databases">
        <title>Genomic Encyclopedia of Type Strains, Phase IV (KMG-IV): sequencing the most valuable type-strain genomes for metagenomic binning, comparative biology and taxonomic classification.</title>
        <authorList>
            <person name="Goeker M."/>
        </authorList>
    </citation>
    <scope>NUCLEOTIDE SEQUENCE [LARGE SCALE GENOMIC DNA]</scope>
    <source>
        <strain evidence="2 4">DSM 338</strain>
    </source>
</reference>
<dbReference type="EMBL" id="BSDO01000012">
    <property type="protein sequence ID" value="GLI25183.1"/>
    <property type="molecule type" value="Genomic_DNA"/>
</dbReference>
<dbReference type="PANTHER" id="PTHR30024">
    <property type="entry name" value="ALIPHATIC SULFONATES-BINDING PROTEIN-RELATED"/>
    <property type="match status" value="1"/>
</dbReference>
<sequence>MARNGRRHIAASPPPAVGRLSRRTLLAATGALLLPGLGAGRAGAADASLKVGYQDSTLPELARASGVFEGAPYKVEWVVLPGPAAQLTATYSKAIDLAHLGDTSLIIEQGRSADGWAGGPPLQIIAGWRNLDARYPRIVTAVRTRTGAKTAAELKGLKWGFNFGGLNYVQYLLARRAGGLTTADIDPIQFGDGNAAATAFNADHVDVYSGLGALVGEAVEKGQARIVLTSDDLDIPALGVFAARTDAIADLARRAVLQDFVGRLARYFAWYADNLDAAERIYIDRVKQSPARARYYVEFGKARLRPIDAELIRREQKIADALLEAGAIPRAIDVSPEFNTTFNAAVN</sequence>
<gene>
    <name evidence="2" type="ORF">GGQ86_004967</name>
    <name evidence="1" type="ORF">XFLAVUS301_48570</name>
</gene>
<accession>A0A9W6CML2</accession>
<dbReference type="Gene3D" id="3.40.190.10">
    <property type="entry name" value="Periplasmic binding protein-like II"/>
    <property type="match status" value="2"/>
</dbReference>